<dbReference type="PANTHER" id="PTHR43211:SF1">
    <property type="entry name" value="BLL6422 PROTEIN"/>
    <property type="match status" value="1"/>
</dbReference>
<dbReference type="Pfam" id="PF01557">
    <property type="entry name" value="FAA_hydrolase"/>
    <property type="match status" value="1"/>
</dbReference>
<evidence type="ECO:0000313" key="2">
    <source>
        <dbReference type="EMBL" id="SDP42581.1"/>
    </source>
</evidence>
<dbReference type="Gene3D" id="3.90.850.10">
    <property type="entry name" value="Fumarylacetoacetase-like, C-terminal domain"/>
    <property type="match status" value="1"/>
</dbReference>
<dbReference type="PANTHER" id="PTHR43211">
    <property type="entry name" value="FUMARYLACETOACETATE HYDROLASE"/>
    <property type="match status" value="1"/>
</dbReference>
<organism evidence="2 3">
    <name type="scientific">Lentzea jiangxiensis</name>
    <dbReference type="NCBI Taxonomy" id="641025"/>
    <lineage>
        <taxon>Bacteria</taxon>
        <taxon>Bacillati</taxon>
        <taxon>Actinomycetota</taxon>
        <taxon>Actinomycetes</taxon>
        <taxon>Pseudonocardiales</taxon>
        <taxon>Pseudonocardiaceae</taxon>
        <taxon>Lentzea</taxon>
    </lineage>
</organism>
<dbReference type="Proteomes" id="UP000199691">
    <property type="component" value="Unassembled WGS sequence"/>
</dbReference>
<sequence>MQIRRRLAAEESIVFETRERPGDEWEISDATTVLGHRSAFAPSWEVERALASGAVEGDLVLPFHPLSFRDFMLYEQHNIGAARGYVGRYRPGVARLARVYETVTRSVFPAFRPKPLWYRQPIYYMSNATTIVPSGTPVRTPHYTKALDYELELAFVLGRPLLDASPAEAERAIAAFVVLCDFSARDVQIPEMDSGFGPQKAKHFVTSLSSTAVSASEVLPRWTELRSEVTINGESVAKPDASRPRWSLGEMLAHASASEQLLPGELFATGTFAGGSGMEIGRWLKPGDFLRLDIGGVGTIEHRIL</sequence>
<dbReference type="InterPro" id="IPR036663">
    <property type="entry name" value="Fumarylacetoacetase_C_sf"/>
</dbReference>
<dbReference type="OrthoDB" id="2273115at2"/>
<evidence type="ECO:0000313" key="3">
    <source>
        <dbReference type="Proteomes" id="UP000199691"/>
    </source>
</evidence>
<dbReference type="EMBL" id="FNIX01000008">
    <property type="protein sequence ID" value="SDP42581.1"/>
    <property type="molecule type" value="Genomic_DNA"/>
</dbReference>
<feature type="domain" description="Fumarylacetoacetase-like C-terminal" evidence="1">
    <location>
        <begin position="111"/>
        <end position="304"/>
    </location>
</feature>
<dbReference type="SUPFAM" id="SSF56529">
    <property type="entry name" value="FAH"/>
    <property type="match status" value="1"/>
</dbReference>
<dbReference type="AlphaFoldDB" id="A0A1H0SLE8"/>
<dbReference type="GO" id="GO:0016787">
    <property type="term" value="F:hydrolase activity"/>
    <property type="evidence" value="ECO:0007669"/>
    <property type="project" value="UniProtKB-KW"/>
</dbReference>
<dbReference type="STRING" id="641025.SAMN05421507_108140"/>
<protein>
    <submittedName>
        <fullName evidence="2">Fumarylacetoacetate (FAA) hydrolase family protein</fullName>
    </submittedName>
</protein>
<evidence type="ECO:0000259" key="1">
    <source>
        <dbReference type="Pfam" id="PF01557"/>
    </source>
</evidence>
<accession>A0A1H0SLE8</accession>
<reference evidence="3" key="1">
    <citation type="submission" date="2016-10" db="EMBL/GenBank/DDBJ databases">
        <authorList>
            <person name="Varghese N."/>
            <person name="Submissions S."/>
        </authorList>
    </citation>
    <scope>NUCLEOTIDE SEQUENCE [LARGE SCALE GENOMIC DNA]</scope>
    <source>
        <strain evidence="3">CGMCC 4.6609</strain>
    </source>
</reference>
<keyword evidence="3" id="KW-1185">Reference proteome</keyword>
<keyword evidence="2" id="KW-0378">Hydrolase</keyword>
<dbReference type="InterPro" id="IPR011234">
    <property type="entry name" value="Fumarylacetoacetase-like_C"/>
</dbReference>
<gene>
    <name evidence="2" type="ORF">SAMN05421507_108140</name>
</gene>
<proteinExistence type="predicted"/>
<name>A0A1H0SLE8_9PSEU</name>